<dbReference type="InterPro" id="IPR029035">
    <property type="entry name" value="DHS-like_NAD/FAD-binding_dom"/>
</dbReference>
<dbReference type="Gene3D" id="3.40.50.1220">
    <property type="entry name" value="TPP-binding domain"/>
    <property type="match status" value="1"/>
</dbReference>
<dbReference type="GO" id="GO:0009099">
    <property type="term" value="P:L-valine biosynthetic process"/>
    <property type="evidence" value="ECO:0007669"/>
    <property type="project" value="TreeGrafter"/>
</dbReference>
<dbReference type="CDD" id="cd07035">
    <property type="entry name" value="TPP_PYR_POX_like"/>
    <property type="match status" value="1"/>
</dbReference>
<dbReference type="SUPFAM" id="SSF52467">
    <property type="entry name" value="DHS-like NAD/FAD-binding domain"/>
    <property type="match status" value="1"/>
</dbReference>
<name>X0UY33_9ZZZZ</name>
<dbReference type="PANTHER" id="PTHR18968">
    <property type="entry name" value="THIAMINE PYROPHOSPHATE ENZYMES"/>
    <property type="match status" value="1"/>
</dbReference>
<dbReference type="EMBL" id="BARS01022891">
    <property type="protein sequence ID" value="GAG05208.1"/>
    <property type="molecule type" value="Genomic_DNA"/>
</dbReference>
<dbReference type="AlphaFoldDB" id="X0UY33"/>
<proteinExistence type="inferred from homology"/>
<dbReference type="InterPro" id="IPR029061">
    <property type="entry name" value="THDP-binding"/>
</dbReference>
<feature type="non-terminal residue" evidence="3">
    <location>
        <position position="270"/>
    </location>
</feature>
<feature type="domain" description="Thiamine pyrophosphate enzyme central" evidence="2">
    <location>
        <begin position="62"/>
        <end position="197"/>
    </location>
</feature>
<dbReference type="InterPro" id="IPR012000">
    <property type="entry name" value="Thiamin_PyroP_enz_cen_dom"/>
</dbReference>
<dbReference type="GO" id="GO:0005948">
    <property type="term" value="C:acetolactate synthase complex"/>
    <property type="evidence" value="ECO:0007669"/>
    <property type="project" value="TreeGrafter"/>
</dbReference>
<reference evidence="3" key="1">
    <citation type="journal article" date="2014" name="Front. Microbiol.">
        <title>High frequency of phylogenetically diverse reductive dehalogenase-homologous genes in deep subseafloor sedimentary metagenomes.</title>
        <authorList>
            <person name="Kawai M."/>
            <person name="Futagami T."/>
            <person name="Toyoda A."/>
            <person name="Takaki Y."/>
            <person name="Nishi S."/>
            <person name="Hori S."/>
            <person name="Arai W."/>
            <person name="Tsubouchi T."/>
            <person name="Morono Y."/>
            <person name="Uchiyama I."/>
            <person name="Ito T."/>
            <person name="Fujiyama A."/>
            <person name="Inagaki F."/>
            <person name="Takami H."/>
        </authorList>
    </citation>
    <scope>NUCLEOTIDE SEQUENCE</scope>
    <source>
        <strain evidence="3">Expedition CK06-06</strain>
    </source>
</reference>
<comment type="similarity">
    <text evidence="1">Belongs to the TPP enzyme family.</text>
</comment>
<evidence type="ECO:0000313" key="3">
    <source>
        <dbReference type="EMBL" id="GAG05208.1"/>
    </source>
</evidence>
<dbReference type="GO" id="GO:0000287">
    <property type="term" value="F:magnesium ion binding"/>
    <property type="evidence" value="ECO:0007669"/>
    <property type="project" value="InterPro"/>
</dbReference>
<sequence>KDVRDLARTIKEAFHIAITGRPGPVLVDIPVDVQLHEAEFHYPKEVDIRSYKPTYYGHVGQIKRAAKAIANSKRPIIYSGGGIIISGASKELYELATKTHIPVTTTLLGLGGFPETHELSLGMLGMHGTVYANHAIMESDLIIAIGARFDDRVTGKLDEFAPHAKIIHIDIDPASVSKNVKVDIPIVGDAKNVLQALNKMVQKADISEWTERIKKWRDKNPLTYKKDEKLRPQYIIEQIYETTEGKAIICTEVGQNQMWAAQWYKYTEPR</sequence>
<dbReference type="Gene3D" id="3.40.50.970">
    <property type="match status" value="2"/>
</dbReference>
<accession>X0UY33</accession>
<dbReference type="Pfam" id="PF00205">
    <property type="entry name" value="TPP_enzyme_M"/>
    <property type="match status" value="1"/>
</dbReference>
<gene>
    <name evidence="3" type="ORF">S01H1_36529</name>
</gene>
<feature type="non-terminal residue" evidence="3">
    <location>
        <position position="1"/>
    </location>
</feature>
<evidence type="ECO:0000259" key="2">
    <source>
        <dbReference type="Pfam" id="PF00205"/>
    </source>
</evidence>
<dbReference type="GO" id="GO:0050660">
    <property type="term" value="F:flavin adenine dinucleotide binding"/>
    <property type="evidence" value="ECO:0007669"/>
    <property type="project" value="TreeGrafter"/>
</dbReference>
<dbReference type="FunFam" id="3.40.50.1220:FF:000008">
    <property type="entry name" value="Acetolactate synthase"/>
    <property type="match status" value="1"/>
</dbReference>
<dbReference type="GO" id="GO:0003984">
    <property type="term" value="F:acetolactate synthase activity"/>
    <property type="evidence" value="ECO:0007669"/>
    <property type="project" value="TreeGrafter"/>
</dbReference>
<dbReference type="SUPFAM" id="SSF52518">
    <property type="entry name" value="Thiamin diphosphate-binding fold (THDP-binding)"/>
    <property type="match status" value="2"/>
</dbReference>
<dbReference type="PANTHER" id="PTHR18968:SF13">
    <property type="entry name" value="ACETOLACTATE SYNTHASE CATALYTIC SUBUNIT, MITOCHONDRIAL"/>
    <property type="match status" value="1"/>
</dbReference>
<protein>
    <recommendedName>
        <fullName evidence="2">Thiamine pyrophosphate enzyme central domain-containing protein</fullName>
    </recommendedName>
</protein>
<dbReference type="InterPro" id="IPR045229">
    <property type="entry name" value="TPP_enz"/>
</dbReference>
<organism evidence="3">
    <name type="scientific">marine sediment metagenome</name>
    <dbReference type="NCBI Taxonomy" id="412755"/>
    <lineage>
        <taxon>unclassified sequences</taxon>
        <taxon>metagenomes</taxon>
        <taxon>ecological metagenomes</taxon>
    </lineage>
</organism>
<evidence type="ECO:0000256" key="1">
    <source>
        <dbReference type="ARBA" id="ARBA00007812"/>
    </source>
</evidence>
<comment type="caution">
    <text evidence="3">The sequence shown here is derived from an EMBL/GenBank/DDBJ whole genome shotgun (WGS) entry which is preliminary data.</text>
</comment>
<dbReference type="GO" id="GO:0009097">
    <property type="term" value="P:isoleucine biosynthetic process"/>
    <property type="evidence" value="ECO:0007669"/>
    <property type="project" value="TreeGrafter"/>
</dbReference>
<dbReference type="GO" id="GO:0030976">
    <property type="term" value="F:thiamine pyrophosphate binding"/>
    <property type="evidence" value="ECO:0007669"/>
    <property type="project" value="InterPro"/>
</dbReference>